<dbReference type="GO" id="GO:0008270">
    <property type="term" value="F:zinc ion binding"/>
    <property type="evidence" value="ECO:0007669"/>
    <property type="project" value="InterPro"/>
</dbReference>
<dbReference type="GO" id="GO:0005634">
    <property type="term" value="C:nucleus"/>
    <property type="evidence" value="ECO:0007669"/>
    <property type="project" value="TreeGrafter"/>
</dbReference>
<dbReference type="InterPro" id="IPR007219">
    <property type="entry name" value="XnlR_reg_dom"/>
</dbReference>
<evidence type="ECO:0000313" key="7">
    <source>
        <dbReference type="Proteomes" id="UP000694255"/>
    </source>
</evidence>
<evidence type="ECO:0000313" key="6">
    <source>
        <dbReference type="EMBL" id="KAG7665112.1"/>
    </source>
</evidence>
<dbReference type="InterPro" id="IPR051127">
    <property type="entry name" value="Fungal_SecMet_Regulators"/>
</dbReference>
<accession>A0A8J5QL54</accession>
<feature type="compositionally biased region" description="Polar residues" evidence="4">
    <location>
        <begin position="88"/>
        <end position="109"/>
    </location>
</feature>
<dbReference type="GO" id="GO:0000435">
    <property type="term" value="P:positive regulation of transcription from RNA polymerase II promoter by galactose"/>
    <property type="evidence" value="ECO:0007669"/>
    <property type="project" value="TreeGrafter"/>
</dbReference>
<feature type="compositionally biased region" description="Polar residues" evidence="4">
    <location>
        <begin position="160"/>
        <end position="179"/>
    </location>
</feature>
<dbReference type="PANTHER" id="PTHR47424">
    <property type="entry name" value="REGULATORY PROTEIN GAL4"/>
    <property type="match status" value="1"/>
</dbReference>
<dbReference type="SMART" id="SM00906">
    <property type="entry name" value="Fungal_trans"/>
    <property type="match status" value="1"/>
</dbReference>
<dbReference type="Pfam" id="PF00172">
    <property type="entry name" value="Zn_clus"/>
    <property type="match status" value="1"/>
</dbReference>
<dbReference type="PROSITE" id="PS50048">
    <property type="entry name" value="ZN2_CY6_FUNGAL_2"/>
    <property type="match status" value="1"/>
</dbReference>
<name>A0A8J5QL54_9ASCO</name>
<dbReference type="SMART" id="SM00066">
    <property type="entry name" value="GAL4"/>
    <property type="match status" value="1"/>
</dbReference>
<proteinExistence type="predicted"/>
<keyword evidence="1" id="KW-0805">Transcription regulation</keyword>
<dbReference type="CDD" id="cd00067">
    <property type="entry name" value="GAL4"/>
    <property type="match status" value="1"/>
</dbReference>
<keyword evidence="3" id="KW-0539">Nucleus</keyword>
<dbReference type="PROSITE" id="PS00463">
    <property type="entry name" value="ZN2_CY6_FUNGAL_1"/>
    <property type="match status" value="1"/>
</dbReference>
<sequence>MMSDHNKVTKETKISKRPRVVLACNRCRQRKTKCDGQQPSCATCSKRNVECVYGSKYTRAHVTVEYVRELEEKLGIFPKTSAVPLSHNSPSISNMVTSDSDSYSMQRTPSVHLPQPPEIPRAQPISYPLHQQAQQQTHHHSGSIASNGSNGNMPHDNTDHTATSLTPSNSINSTSSALRRNNDSTDAMGAGAMMKQKRGKDRDYYGSSAAISFMKDLSNIIDGPVKSDTSTTDDDELDRGNGQYKMSRTEAMSSKRISELVLPPRAYADTYVKNYFEFAYTLYPFVHKPTFMATYETLWTGNKNVDDDAAEIDELFYSIVNIIFAFGCQLAPESQKLEDNSELYFERSQQALRFHLMDSGSVLLVQALLLTGQFLQASAGSAGCWNIVGLAIRIAQGLGLHSNQNYASTRSLIDREIRKRLWQGCLLMDRIVSMTMGRPLMVTYELEQGEVPLCVDDEYIRDEAILPMNKPSQLGFFTQTIKLYNILADILKSVYINDEPDDNPQLLSNVFKYEDRLNEFTANLPSHIQFSSDLQKMMPFERQSIVLHIRVLHLKIMLYRPALFPKASSSPSSQRKLLEGKTSELYSSTQRSIALLCINLAMELINVISKYRAGDIVYLPAHWYNVFYVYTASTILLAAKLQVTLHKDIDMAQFERTWNLGLEILRSYTQQSESACRCLKVLEMMGNKVNISSQRLATQVNTPVAMHGHNDNNGGIDQGRLNPSSSIFPFQPDYSPSSTSSEVPTDVLYSLLYDTAGPFGGPFHYNDETNAFNLR</sequence>
<evidence type="ECO:0000256" key="2">
    <source>
        <dbReference type="ARBA" id="ARBA00023163"/>
    </source>
</evidence>
<evidence type="ECO:0000256" key="1">
    <source>
        <dbReference type="ARBA" id="ARBA00023015"/>
    </source>
</evidence>
<feature type="region of interest" description="Disordered" evidence="4">
    <location>
        <begin position="88"/>
        <end position="199"/>
    </location>
</feature>
<evidence type="ECO:0000256" key="4">
    <source>
        <dbReference type="SAM" id="MobiDB-lite"/>
    </source>
</evidence>
<evidence type="ECO:0000256" key="3">
    <source>
        <dbReference type="ARBA" id="ARBA00023242"/>
    </source>
</evidence>
<gene>
    <name evidence="6" type="ORF">J8A68_001422</name>
</gene>
<evidence type="ECO:0000259" key="5">
    <source>
        <dbReference type="PROSITE" id="PS50048"/>
    </source>
</evidence>
<feature type="compositionally biased region" description="Low complexity" evidence="4">
    <location>
        <begin position="130"/>
        <end position="152"/>
    </location>
</feature>
<keyword evidence="7" id="KW-1185">Reference proteome</keyword>
<dbReference type="AlphaFoldDB" id="A0A8J5QL54"/>
<dbReference type="RefSeq" id="XP_049265344.1">
    <property type="nucleotide sequence ID" value="XM_049405074.1"/>
</dbReference>
<keyword evidence="2" id="KW-0804">Transcription</keyword>
<dbReference type="Proteomes" id="UP000694255">
    <property type="component" value="Unassembled WGS sequence"/>
</dbReference>
<dbReference type="GO" id="GO:0006351">
    <property type="term" value="P:DNA-templated transcription"/>
    <property type="evidence" value="ECO:0007669"/>
    <property type="project" value="InterPro"/>
</dbReference>
<dbReference type="CDD" id="cd12148">
    <property type="entry name" value="fungal_TF_MHR"/>
    <property type="match status" value="1"/>
</dbReference>
<dbReference type="PANTHER" id="PTHR47424:SF4">
    <property type="entry name" value="ZN(II)2CYS6 TRANSCRIPTION FACTOR (EUROFUNG)"/>
    <property type="match status" value="1"/>
</dbReference>
<dbReference type="GeneID" id="73468223"/>
<dbReference type="InterPro" id="IPR001138">
    <property type="entry name" value="Zn2Cys6_DnaBD"/>
</dbReference>
<feature type="domain" description="Zn(2)-C6 fungal-type" evidence="5">
    <location>
        <begin position="23"/>
        <end position="53"/>
    </location>
</feature>
<dbReference type="OrthoDB" id="3364175at2759"/>
<dbReference type="Pfam" id="PF04082">
    <property type="entry name" value="Fungal_trans"/>
    <property type="match status" value="1"/>
</dbReference>
<dbReference type="EMBL" id="JAGSYN010000053">
    <property type="protein sequence ID" value="KAG7665112.1"/>
    <property type="molecule type" value="Genomic_DNA"/>
</dbReference>
<protein>
    <recommendedName>
        <fullName evidence="5">Zn(2)-C6 fungal-type domain-containing protein</fullName>
    </recommendedName>
</protein>
<comment type="caution">
    <text evidence="6">The sequence shown here is derived from an EMBL/GenBank/DDBJ whole genome shotgun (WGS) entry which is preliminary data.</text>
</comment>
<dbReference type="GO" id="GO:0000978">
    <property type="term" value="F:RNA polymerase II cis-regulatory region sequence-specific DNA binding"/>
    <property type="evidence" value="ECO:0007669"/>
    <property type="project" value="TreeGrafter"/>
</dbReference>
<reference evidence="6 7" key="1">
    <citation type="journal article" date="2021" name="DNA Res.">
        <title>Genome analysis of Candida subhashii reveals its hybrid nature and dual mitochondrial genome conformations.</title>
        <authorList>
            <person name="Mixao V."/>
            <person name="Hegedusova E."/>
            <person name="Saus E."/>
            <person name="Pryszcz L.P."/>
            <person name="Cillingova A."/>
            <person name="Nosek J."/>
            <person name="Gabaldon T."/>
        </authorList>
    </citation>
    <scope>NUCLEOTIDE SEQUENCE [LARGE SCALE GENOMIC DNA]</scope>
    <source>
        <strain evidence="6 7">CBS 10753</strain>
    </source>
</reference>
<dbReference type="GO" id="GO:0000981">
    <property type="term" value="F:DNA-binding transcription factor activity, RNA polymerase II-specific"/>
    <property type="evidence" value="ECO:0007669"/>
    <property type="project" value="InterPro"/>
</dbReference>
<organism evidence="6 7">
    <name type="scientific">[Candida] subhashii</name>
    <dbReference type="NCBI Taxonomy" id="561895"/>
    <lineage>
        <taxon>Eukaryota</taxon>
        <taxon>Fungi</taxon>
        <taxon>Dikarya</taxon>
        <taxon>Ascomycota</taxon>
        <taxon>Saccharomycotina</taxon>
        <taxon>Pichiomycetes</taxon>
        <taxon>Debaryomycetaceae</taxon>
        <taxon>Spathaspora</taxon>
    </lineage>
</organism>